<feature type="transmembrane region" description="Helical" evidence="1">
    <location>
        <begin position="7"/>
        <end position="24"/>
    </location>
</feature>
<feature type="transmembrane region" description="Helical" evidence="1">
    <location>
        <begin position="187"/>
        <end position="209"/>
    </location>
</feature>
<evidence type="ECO:0000313" key="2">
    <source>
        <dbReference type="EMBL" id="MBU2691214.1"/>
    </source>
</evidence>
<dbReference type="Proteomes" id="UP000777784">
    <property type="component" value="Unassembled WGS sequence"/>
</dbReference>
<feature type="transmembrane region" description="Helical" evidence="1">
    <location>
        <begin position="36"/>
        <end position="60"/>
    </location>
</feature>
<dbReference type="EMBL" id="JAHJDP010000048">
    <property type="protein sequence ID" value="MBU2691214.1"/>
    <property type="molecule type" value="Genomic_DNA"/>
</dbReference>
<gene>
    <name evidence="2" type="ORF">KJ970_09815</name>
</gene>
<feature type="transmembrane region" description="Helical" evidence="1">
    <location>
        <begin position="104"/>
        <end position="125"/>
    </location>
</feature>
<reference evidence="2" key="1">
    <citation type="submission" date="2021-05" db="EMBL/GenBank/DDBJ databases">
        <title>Energy efficiency and biological interactions define the core microbiome of deep oligotrophic groundwater.</title>
        <authorList>
            <person name="Mehrshad M."/>
            <person name="Lopez-Fernandez M."/>
            <person name="Bell E."/>
            <person name="Bernier-Latmani R."/>
            <person name="Bertilsson S."/>
            <person name="Dopson M."/>
        </authorList>
    </citation>
    <scope>NUCLEOTIDE SEQUENCE</scope>
    <source>
        <strain evidence="2">Modern_marine.mb.64</strain>
    </source>
</reference>
<dbReference type="AlphaFoldDB" id="A0A948RX30"/>
<organism evidence="2 3">
    <name type="scientific">Eiseniibacteriota bacterium</name>
    <dbReference type="NCBI Taxonomy" id="2212470"/>
    <lineage>
        <taxon>Bacteria</taxon>
        <taxon>Candidatus Eiseniibacteriota</taxon>
    </lineage>
</organism>
<comment type="caution">
    <text evidence="2">The sequence shown here is derived from an EMBL/GenBank/DDBJ whole genome shotgun (WGS) entry which is preliminary data.</text>
</comment>
<proteinExistence type="predicted"/>
<keyword evidence="1" id="KW-0812">Transmembrane</keyword>
<keyword evidence="1" id="KW-0472">Membrane</keyword>
<evidence type="ECO:0000313" key="3">
    <source>
        <dbReference type="Proteomes" id="UP000777784"/>
    </source>
</evidence>
<evidence type="ECO:0000256" key="1">
    <source>
        <dbReference type="SAM" id="Phobius"/>
    </source>
</evidence>
<keyword evidence="1" id="KW-1133">Transmembrane helix</keyword>
<sequence>MQLSSSVEIWIGALLTIMIFSFLFKDNIFYKFAEHLFVGVSAAYWMVVGFHTTIMPNLIAKIWPSLVVRVLPAAAGNQPEYHYLIPLIFGMLLLTRLIKKISFLSRWAMGLVIGYAAGTNLIRYMQSDFMSQISSTMKPLIVVNEGVFAFGASLSNIVLFFGVICGLVYFFFSSEHKGILLPASRVGIWVLMVTFGASFGYTVMARISLLTGRVQFLLRDWLGIIQ</sequence>
<accession>A0A948RX30</accession>
<name>A0A948RX30_UNCEI</name>
<protein>
    <submittedName>
        <fullName evidence="2">Uncharacterized protein</fullName>
    </submittedName>
</protein>
<feature type="transmembrane region" description="Helical" evidence="1">
    <location>
        <begin position="81"/>
        <end position="98"/>
    </location>
</feature>
<feature type="transmembrane region" description="Helical" evidence="1">
    <location>
        <begin position="146"/>
        <end position="172"/>
    </location>
</feature>